<name>A0ABR8F108_NOSLI</name>
<evidence type="ECO:0000313" key="1">
    <source>
        <dbReference type="EMBL" id="MBD2563610.1"/>
    </source>
</evidence>
<dbReference type="Proteomes" id="UP000604661">
    <property type="component" value="Unassembled WGS sequence"/>
</dbReference>
<protein>
    <submittedName>
        <fullName evidence="1">Uncharacterized protein</fullName>
    </submittedName>
</protein>
<sequence length="147" mass="17147">MPINNEIDLHSISKFIQTESLVREISEIISKKIETSLYNTQGEDYSLLIKRLNVVGLSTLDEIKKDLEKHKNKIIKFTEKWINDSDYPNYGFTSYNVPLMYLCYIKLALLGNVADIADKLQLFLFNIDNKESIVLAQRILKIYRDIK</sequence>
<gene>
    <name evidence="1" type="ORF">H6G95_23955</name>
</gene>
<dbReference type="EMBL" id="JACJTE010000033">
    <property type="protein sequence ID" value="MBD2563610.1"/>
    <property type="molecule type" value="Genomic_DNA"/>
</dbReference>
<comment type="caution">
    <text evidence="1">The sequence shown here is derived from an EMBL/GenBank/DDBJ whole genome shotgun (WGS) entry which is preliminary data.</text>
</comment>
<accession>A0ABR8F108</accession>
<organism evidence="1 2">
    <name type="scientific">Nostoc linckia FACHB-391</name>
    <dbReference type="NCBI Taxonomy" id="2692906"/>
    <lineage>
        <taxon>Bacteria</taxon>
        <taxon>Bacillati</taxon>
        <taxon>Cyanobacteriota</taxon>
        <taxon>Cyanophyceae</taxon>
        <taxon>Nostocales</taxon>
        <taxon>Nostocaceae</taxon>
        <taxon>Nostoc</taxon>
    </lineage>
</organism>
<keyword evidence="2" id="KW-1185">Reference proteome</keyword>
<evidence type="ECO:0000313" key="2">
    <source>
        <dbReference type="Proteomes" id="UP000604661"/>
    </source>
</evidence>
<proteinExistence type="predicted"/>
<dbReference type="RefSeq" id="WP_190898514.1">
    <property type="nucleotide sequence ID" value="NZ_JACJTE010000033.1"/>
</dbReference>
<reference evidence="1 2" key="1">
    <citation type="journal article" date="2020" name="ISME J.">
        <title>Comparative genomics reveals insights into cyanobacterial evolution and habitat adaptation.</title>
        <authorList>
            <person name="Chen M.Y."/>
            <person name="Teng W.K."/>
            <person name="Zhao L."/>
            <person name="Hu C.X."/>
            <person name="Zhou Y.K."/>
            <person name="Han B.P."/>
            <person name="Song L.R."/>
            <person name="Shu W.S."/>
        </authorList>
    </citation>
    <scope>NUCLEOTIDE SEQUENCE [LARGE SCALE GENOMIC DNA]</scope>
    <source>
        <strain evidence="1 2">FACHB-391</strain>
    </source>
</reference>